<dbReference type="AlphaFoldDB" id="Q2IHU6"/>
<dbReference type="Proteomes" id="UP000001935">
    <property type="component" value="Chromosome"/>
</dbReference>
<dbReference type="KEGG" id="ade:Adeh_1453"/>
<evidence type="ECO:0000313" key="3">
    <source>
        <dbReference type="Proteomes" id="UP000001935"/>
    </source>
</evidence>
<dbReference type="HOGENOM" id="CLU_093748_1_0_7"/>
<protein>
    <recommendedName>
        <fullName evidence="4">Outer membrane protein beta-barrel domain-containing protein</fullName>
    </recommendedName>
</protein>
<accession>Q2IHU6</accession>
<name>Q2IHU6_ANADE</name>
<dbReference type="EMBL" id="CP000251">
    <property type="protein sequence ID" value="ABC81226.1"/>
    <property type="molecule type" value="Genomic_DNA"/>
</dbReference>
<dbReference type="eggNOG" id="ENOG502ZSCK">
    <property type="taxonomic scope" value="Bacteria"/>
</dbReference>
<reference evidence="2" key="1">
    <citation type="submission" date="2006-01" db="EMBL/GenBank/DDBJ databases">
        <title>Complete sequence of Anaeromyxobacter dehalogenans 2CP-C.</title>
        <authorList>
            <consortium name="US DOE Joint Genome Institute"/>
            <person name="Copeland A."/>
            <person name="Lucas S."/>
            <person name="Lapidus A."/>
            <person name="Barry K."/>
            <person name="Detter J.C."/>
            <person name="Glavina T."/>
            <person name="Hammon N."/>
            <person name="Israni S."/>
            <person name="Pitluck S."/>
            <person name="Brettin T."/>
            <person name="Bruce D."/>
            <person name="Han C."/>
            <person name="Tapia R."/>
            <person name="Gilna P."/>
            <person name="Kiss H."/>
            <person name="Schmutz J."/>
            <person name="Larimer F."/>
            <person name="Land M."/>
            <person name="Kyrpides N."/>
            <person name="Anderson I."/>
            <person name="Sanford R.A."/>
            <person name="Ritalahti K.M."/>
            <person name="Thomas H.S."/>
            <person name="Kirby J.R."/>
            <person name="Zhulin I.B."/>
            <person name="Loeffler F.E."/>
            <person name="Richardson P."/>
        </authorList>
    </citation>
    <scope>NUCLEOTIDE SEQUENCE</scope>
    <source>
        <strain evidence="2">2CP-C</strain>
    </source>
</reference>
<feature type="signal peptide" evidence="1">
    <location>
        <begin position="1"/>
        <end position="22"/>
    </location>
</feature>
<evidence type="ECO:0000313" key="2">
    <source>
        <dbReference type="EMBL" id="ABC81226.1"/>
    </source>
</evidence>
<evidence type="ECO:0000256" key="1">
    <source>
        <dbReference type="SAM" id="SignalP"/>
    </source>
</evidence>
<evidence type="ECO:0008006" key="4">
    <source>
        <dbReference type="Google" id="ProtNLM"/>
    </source>
</evidence>
<feature type="chain" id="PRO_5004209697" description="Outer membrane protein beta-barrel domain-containing protein" evidence="1">
    <location>
        <begin position="23"/>
        <end position="213"/>
    </location>
</feature>
<keyword evidence="1" id="KW-0732">Signal</keyword>
<dbReference type="OrthoDB" id="5381546at2"/>
<proteinExistence type="predicted"/>
<sequence>MVRTARALALAAALSAALGVPAAARAEAEHASLDRSYERPEGRDRHWLLPDHLTAQFAGNVGFLAVGGGHAWRDDRVLGDLLFGWVPASVGGTDIYQLSAKVTWSPWIVRLGQGWKARPFTVGLQVTYLLGGEYFIVQPSRYPSGYYPVPTALHPGLTLGTSLTVPKRFLDVPVSLYAEGVALGHMLRVWAANPRTLGPADVFSFTAGARVKL</sequence>
<gene>
    <name evidence="2" type="ordered locus">Adeh_1453</name>
</gene>
<dbReference type="STRING" id="290397.Adeh_1453"/>
<organism evidence="2 3">
    <name type="scientific">Anaeromyxobacter dehalogenans (strain 2CP-C)</name>
    <dbReference type="NCBI Taxonomy" id="290397"/>
    <lineage>
        <taxon>Bacteria</taxon>
        <taxon>Pseudomonadati</taxon>
        <taxon>Myxococcota</taxon>
        <taxon>Myxococcia</taxon>
        <taxon>Myxococcales</taxon>
        <taxon>Cystobacterineae</taxon>
        <taxon>Anaeromyxobacteraceae</taxon>
        <taxon>Anaeromyxobacter</taxon>
    </lineage>
</organism>